<name>A0A7J7DQN7_TRIWF</name>
<dbReference type="InterPro" id="IPR011989">
    <property type="entry name" value="ARM-like"/>
</dbReference>
<dbReference type="AlphaFoldDB" id="A0A7J7DQN7"/>
<feature type="domain" description="Ataxin-10" evidence="3">
    <location>
        <begin position="384"/>
        <end position="477"/>
    </location>
</feature>
<proteinExistence type="predicted"/>
<evidence type="ECO:0000313" key="4">
    <source>
        <dbReference type="EMBL" id="KAF5748416.1"/>
    </source>
</evidence>
<dbReference type="PANTHER" id="PTHR13255:SF0">
    <property type="entry name" value="ATAXIN-10"/>
    <property type="match status" value="1"/>
</dbReference>
<comment type="caution">
    <text evidence="4">The sequence shown here is derived from an EMBL/GenBank/DDBJ whole genome shotgun (WGS) entry which is preliminary data.</text>
</comment>
<accession>A0A7J7DQN7</accession>
<dbReference type="Proteomes" id="UP000593562">
    <property type="component" value="Unassembled WGS sequence"/>
</dbReference>
<organism evidence="4 5">
    <name type="scientific">Tripterygium wilfordii</name>
    <name type="common">Thunder God vine</name>
    <dbReference type="NCBI Taxonomy" id="458696"/>
    <lineage>
        <taxon>Eukaryota</taxon>
        <taxon>Viridiplantae</taxon>
        <taxon>Streptophyta</taxon>
        <taxon>Embryophyta</taxon>
        <taxon>Tracheophyta</taxon>
        <taxon>Spermatophyta</taxon>
        <taxon>Magnoliopsida</taxon>
        <taxon>eudicotyledons</taxon>
        <taxon>Gunneridae</taxon>
        <taxon>Pentapetalae</taxon>
        <taxon>rosids</taxon>
        <taxon>fabids</taxon>
        <taxon>Celastrales</taxon>
        <taxon>Celastraceae</taxon>
        <taxon>Tripterygium</taxon>
    </lineage>
</organism>
<dbReference type="GO" id="GO:0051301">
    <property type="term" value="P:cell division"/>
    <property type="evidence" value="ECO:0007669"/>
    <property type="project" value="UniProtKB-KW"/>
</dbReference>
<dbReference type="InterPro" id="IPR019156">
    <property type="entry name" value="Ataxin-10_domain"/>
</dbReference>
<keyword evidence="2" id="KW-0131">Cell cycle</keyword>
<dbReference type="InterPro" id="IPR016024">
    <property type="entry name" value="ARM-type_fold"/>
</dbReference>
<evidence type="ECO:0000313" key="5">
    <source>
        <dbReference type="Proteomes" id="UP000593562"/>
    </source>
</evidence>
<reference evidence="4 5" key="1">
    <citation type="journal article" date="2020" name="Nat. Commun.">
        <title>Genome of Tripterygium wilfordii and identification of cytochrome P450 involved in triptolide biosynthesis.</title>
        <authorList>
            <person name="Tu L."/>
            <person name="Su P."/>
            <person name="Zhang Z."/>
            <person name="Gao L."/>
            <person name="Wang J."/>
            <person name="Hu T."/>
            <person name="Zhou J."/>
            <person name="Zhang Y."/>
            <person name="Zhao Y."/>
            <person name="Liu Y."/>
            <person name="Song Y."/>
            <person name="Tong Y."/>
            <person name="Lu Y."/>
            <person name="Yang J."/>
            <person name="Xu C."/>
            <person name="Jia M."/>
            <person name="Peters R.J."/>
            <person name="Huang L."/>
            <person name="Gao W."/>
        </authorList>
    </citation>
    <scope>NUCLEOTIDE SEQUENCE [LARGE SCALE GENOMIC DNA]</scope>
    <source>
        <strain evidence="5">cv. XIE 37</strain>
        <tissue evidence="4">Leaf</tissue>
    </source>
</reference>
<dbReference type="OrthoDB" id="379794at2759"/>
<gene>
    <name evidence="4" type="ORF">HS088_TW04G00370</name>
</gene>
<dbReference type="Gene3D" id="1.25.10.10">
    <property type="entry name" value="Leucine-rich Repeat Variant"/>
    <property type="match status" value="2"/>
</dbReference>
<protein>
    <submittedName>
        <fullName evidence="4">Ataxin-10</fullName>
    </submittedName>
</protein>
<dbReference type="SUPFAM" id="SSF48371">
    <property type="entry name" value="ARM repeat"/>
    <property type="match status" value="1"/>
</dbReference>
<evidence type="ECO:0000259" key="3">
    <source>
        <dbReference type="Pfam" id="PF09759"/>
    </source>
</evidence>
<dbReference type="FunCoup" id="A0A7J7DQN7">
    <property type="interactions" value="3209"/>
</dbReference>
<keyword evidence="5" id="KW-1185">Reference proteome</keyword>
<evidence type="ECO:0000256" key="1">
    <source>
        <dbReference type="ARBA" id="ARBA00022618"/>
    </source>
</evidence>
<keyword evidence="1" id="KW-0132">Cell division</keyword>
<dbReference type="PANTHER" id="PTHR13255">
    <property type="entry name" value="ATAXIN-10"/>
    <property type="match status" value="1"/>
</dbReference>
<dbReference type="Pfam" id="PF09759">
    <property type="entry name" value="Atx10homo_assoc"/>
    <property type="match status" value="1"/>
</dbReference>
<dbReference type="GO" id="GO:0005829">
    <property type="term" value="C:cytosol"/>
    <property type="evidence" value="ECO:0007669"/>
    <property type="project" value="TreeGrafter"/>
</dbReference>
<dbReference type="InParanoid" id="A0A7J7DQN7"/>
<sequence length="486" mass="53812">MEAVSSMELSLSEDILRPLFNASSSTELEQALEILIESSRSASGRSELALKDVLPIVLRLCQSLPYPSGRQYLILSLKLLRNLCAGERLNQNSFIEQNGAVIVSNVLRSVEKASDPNSNSGILRTGVQVLANVSLAGEEHQRVIWDRLFPEKLLLLGTVRSREVCDPFCMVLYACIDGNPKLVVELCGETGLPIVAEVLRTASAVGFGEDWLKLLLSRICLESVHLPLLFKMLYGVEGTESPFSSEQAFLLKIVSEILSERIREISVPHDSALFVLEIFKKAVGVVDSVQRVKSGLPTGSSLIDVLGYSLTILRDICAQDGVVDHGPIPMDLVDKLVSNGLLTLLLCLLRVLEPPAMIRKAMKQSELQEPISSRSSKQCVYIGFRRDIVAVIGNCAYGRKHVQDEIRERNALLLMLQQCVADDENPFLREWGIWSVRNLLEGNDENQRVVAELEVQGTVDVPELTEIGLRVEVDHKTHRAKLVNLS</sequence>
<dbReference type="InterPro" id="IPR051374">
    <property type="entry name" value="Ataxin-10/CTR86_families"/>
</dbReference>
<evidence type="ECO:0000256" key="2">
    <source>
        <dbReference type="ARBA" id="ARBA00023306"/>
    </source>
</evidence>
<dbReference type="EMBL" id="JAAARO010000004">
    <property type="protein sequence ID" value="KAF5748416.1"/>
    <property type="molecule type" value="Genomic_DNA"/>
</dbReference>